<dbReference type="EMBL" id="MHIL01000020">
    <property type="protein sequence ID" value="OGY51340.1"/>
    <property type="molecule type" value="Genomic_DNA"/>
</dbReference>
<reference evidence="4 5" key="1">
    <citation type="journal article" date="2016" name="Nat. Commun.">
        <title>Thousands of microbial genomes shed light on interconnected biogeochemical processes in an aquifer system.</title>
        <authorList>
            <person name="Anantharaman K."/>
            <person name="Brown C.T."/>
            <person name="Hug L.A."/>
            <person name="Sharon I."/>
            <person name="Castelle C.J."/>
            <person name="Probst A.J."/>
            <person name="Thomas B.C."/>
            <person name="Singh A."/>
            <person name="Wilkins M.J."/>
            <person name="Karaoz U."/>
            <person name="Brodie E.L."/>
            <person name="Williams K.H."/>
            <person name="Hubbard S.S."/>
            <person name="Banfield J.F."/>
        </authorList>
    </citation>
    <scope>NUCLEOTIDE SEQUENCE [LARGE SCALE GENOMIC DNA]</scope>
</reference>
<dbReference type="CDD" id="cd03801">
    <property type="entry name" value="GT4_PimA-like"/>
    <property type="match status" value="1"/>
</dbReference>
<dbReference type="AlphaFoldDB" id="A0A1G1YI12"/>
<dbReference type="PANTHER" id="PTHR46401:SF2">
    <property type="entry name" value="GLYCOSYLTRANSFERASE WBBK-RELATED"/>
    <property type="match status" value="1"/>
</dbReference>
<dbReference type="SUPFAM" id="SSF53756">
    <property type="entry name" value="UDP-Glycosyltransferase/glycogen phosphorylase"/>
    <property type="match status" value="1"/>
</dbReference>
<keyword evidence="1" id="KW-0808">Transferase</keyword>
<feature type="domain" description="Glycosyl transferase family 1" evidence="2">
    <location>
        <begin position="179"/>
        <end position="328"/>
    </location>
</feature>
<name>A0A1G1YI12_9BACT</name>
<evidence type="ECO:0000259" key="2">
    <source>
        <dbReference type="Pfam" id="PF00534"/>
    </source>
</evidence>
<evidence type="ECO:0000256" key="1">
    <source>
        <dbReference type="ARBA" id="ARBA00022679"/>
    </source>
</evidence>
<dbReference type="Gene3D" id="3.40.50.2000">
    <property type="entry name" value="Glycogen Phosphorylase B"/>
    <property type="match status" value="2"/>
</dbReference>
<accession>A0A1G1YI12</accession>
<evidence type="ECO:0000313" key="4">
    <source>
        <dbReference type="EMBL" id="OGY51340.1"/>
    </source>
</evidence>
<evidence type="ECO:0000313" key="5">
    <source>
        <dbReference type="Proteomes" id="UP000177310"/>
    </source>
</evidence>
<organism evidence="4 5">
    <name type="scientific">Candidatus Buchananbacteria bacterium RIFCSPHIGHO2_02_FULL_56_16</name>
    <dbReference type="NCBI Taxonomy" id="1797542"/>
    <lineage>
        <taxon>Bacteria</taxon>
        <taxon>Candidatus Buchananiibacteriota</taxon>
    </lineage>
</organism>
<dbReference type="InterPro" id="IPR001296">
    <property type="entry name" value="Glyco_trans_1"/>
</dbReference>
<dbReference type="PANTHER" id="PTHR46401">
    <property type="entry name" value="GLYCOSYLTRANSFERASE WBBK-RELATED"/>
    <property type="match status" value="1"/>
</dbReference>
<feature type="domain" description="Glycosyltransferase subfamily 4-like N-terminal" evidence="3">
    <location>
        <begin position="18"/>
        <end position="160"/>
    </location>
</feature>
<comment type="caution">
    <text evidence="4">The sequence shown here is derived from an EMBL/GenBank/DDBJ whole genome shotgun (WGS) entry which is preliminary data.</text>
</comment>
<dbReference type="Pfam" id="PF13439">
    <property type="entry name" value="Glyco_transf_4"/>
    <property type="match status" value="1"/>
</dbReference>
<dbReference type="Proteomes" id="UP000177310">
    <property type="component" value="Unassembled WGS sequence"/>
</dbReference>
<dbReference type="InterPro" id="IPR028098">
    <property type="entry name" value="Glyco_trans_4-like_N"/>
</dbReference>
<dbReference type="Pfam" id="PF00534">
    <property type="entry name" value="Glycos_transf_1"/>
    <property type="match status" value="1"/>
</dbReference>
<dbReference type="GO" id="GO:0016757">
    <property type="term" value="F:glycosyltransferase activity"/>
    <property type="evidence" value="ECO:0007669"/>
    <property type="project" value="TreeGrafter"/>
</dbReference>
<evidence type="ECO:0000259" key="3">
    <source>
        <dbReference type="Pfam" id="PF13439"/>
    </source>
</evidence>
<dbReference type="STRING" id="1797542.A3J59_02605"/>
<dbReference type="GO" id="GO:0009103">
    <property type="term" value="P:lipopolysaccharide biosynthetic process"/>
    <property type="evidence" value="ECO:0007669"/>
    <property type="project" value="TreeGrafter"/>
</dbReference>
<evidence type="ECO:0008006" key="6">
    <source>
        <dbReference type="Google" id="ProtNLM"/>
    </source>
</evidence>
<proteinExistence type="predicted"/>
<protein>
    <recommendedName>
        <fullName evidence="6">Glycosyl transferase family 1 domain-containing protein</fullName>
    </recommendedName>
</protein>
<gene>
    <name evidence="4" type="ORF">A3J59_02605</name>
</gene>
<sequence>MTITILNSWYTDVTRGSGTARSINSLIAGLRRRGFGVQLLGAERTSDPHQRRIRFNARLAQQPQLVRGDLVFGFDADGYRWAVRRDRSVPYLVFIKGMRADEARFERGSVKKELLLEAQWERQNCQLADRVVTTSRYLKQQLIRQYGLPADKVTIIPECIALRDWQARPSKPHRTTVGILTVARMYPRKNIELLLRAARSLVRRHRVSFDIVGGGPQWPLIRQRVKQWRLQPYLSLHKEITDQQLRQRYRQADVFCLPSRQEGFGIVFLEAMAAGLPIVALAAGAVPEVVGDAGLLVGNSVRELRAGLECLITDAALRQRLGARAKQRVKRFDERRVFQRYRTLIQRYTP</sequence>